<reference evidence="1" key="2">
    <citation type="journal article" date="2020" name="Nat. Commun.">
        <title>Large-scale genome sequencing of mycorrhizal fungi provides insights into the early evolution of symbiotic traits.</title>
        <authorList>
            <person name="Miyauchi S."/>
            <person name="Kiss E."/>
            <person name="Kuo A."/>
            <person name="Drula E."/>
            <person name="Kohler A."/>
            <person name="Sanchez-Garcia M."/>
            <person name="Morin E."/>
            <person name="Andreopoulos B."/>
            <person name="Barry K.W."/>
            <person name="Bonito G."/>
            <person name="Buee M."/>
            <person name="Carver A."/>
            <person name="Chen C."/>
            <person name="Cichocki N."/>
            <person name="Clum A."/>
            <person name="Culley D."/>
            <person name="Crous P.W."/>
            <person name="Fauchery L."/>
            <person name="Girlanda M."/>
            <person name="Hayes R.D."/>
            <person name="Keri Z."/>
            <person name="LaButti K."/>
            <person name="Lipzen A."/>
            <person name="Lombard V."/>
            <person name="Magnuson J."/>
            <person name="Maillard F."/>
            <person name="Murat C."/>
            <person name="Nolan M."/>
            <person name="Ohm R.A."/>
            <person name="Pangilinan J."/>
            <person name="Pereira M.F."/>
            <person name="Perotto S."/>
            <person name="Peter M."/>
            <person name="Pfister S."/>
            <person name="Riley R."/>
            <person name="Sitrit Y."/>
            <person name="Stielow J.B."/>
            <person name="Szollosi G."/>
            <person name="Zifcakova L."/>
            <person name="Stursova M."/>
            <person name="Spatafora J.W."/>
            <person name="Tedersoo L."/>
            <person name="Vaario L.M."/>
            <person name="Yamada A."/>
            <person name="Yan M."/>
            <person name="Wang P."/>
            <person name="Xu J."/>
            <person name="Bruns T."/>
            <person name="Baldrian P."/>
            <person name="Vilgalys R."/>
            <person name="Dunand C."/>
            <person name="Henrissat B."/>
            <person name="Grigoriev I.V."/>
            <person name="Hibbett D."/>
            <person name="Nagy L.G."/>
            <person name="Martin F.M."/>
        </authorList>
    </citation>
    <scope>NUCLEOTIDE SEQUENCE</scope>
    <source>
        <strain evidence="1">P2</strain>
    </source>
</reference>
<organism evidence="1 2">
    <name type="scientific">Thelephora ganbajun</name>
    <name type="common">Ganba fungus</name>
    <dbReference type="NCBI Taxonomy" id="370292"/>
    <lineage>
        <taxon>Eukaryota</taxon>
        <taxon>Fungi</taxon>
        <taxon>Dikarya</taxon>
        <taxon>Basidiomycota</taxon>
        <taxon>Agaricomycotina</taxon>
        <taxon>Agaricomycetes</taxon>
        <taxon>Thelephorales</taxon>
        <taxon>Thelephoraceae</taxon>
        <taxon>Thelephora</taxon>
    </lineage>
</organism>
<sequence>MVRSITPLIDSVSVTNTVSLPSSVLPTWVGLVELGGIEKNSVVLIHDALSRVRPTTVQIAQALGCSAFYAVSSKAEVKALSTKFGINTKSITLNADIKALSTEFDIDTKSITLNVTTTTALASTRAWLKASDLESFNIIFNTSGCSDLTIIEDVLSMFGFYVHYKASAEPVKLPLSPCQLSIPQSSVDLVGRYHPVQLPVLLSESAPTGPARFSSSL</sequence>
<evidence type="ECO:0000313" key="2">
    <source>
        <dbReference type="Proteomes" id="UP000886501"/>
    </source>
</evidence>
<reference evidence="1" key="1">
    <citation type="submission" date="2019-10" db="EMBL/GenBank/DDBJ databases">
        <authorList>
            <consortium name="DOE Joint Genome Institute"/>
            <person name="Kuo A."/>
            <person name="Miyauchi S."/>
            <person name="Kiss E."/>
            <person name="Drula E."/>
            <person name="Kohler A."/>
            <person name="Sanchez-Garcia M."/>
            <person name="Andreopoulos B."/>
            <person name="Barry K.W."/>
            <person name="Bonito G."/>
            <person name="Buee M."/>
            <person name="Carver A."/>
            <person name="Chen C."/>
            <person name="Cichocki N."/>
            <person name="Clum A."/>
            <person name="Culley D."/>
            <person name="Crous P.W."/>
            <person name="Fauchery L."/>
            <person name="Girlanda M."/>
            <person name="Hayes R."/>
            <person name="Keri Z."/>
            <person name="Labutti K."/>
            <person name="Lipzen A."/>
            <person name="Lombard V."/>
            <person name="Magnuson J."/>
            <person name="Maillard F."/>
            <person name="Morin E."/>
            <person name="Murat C."/>
            <person name="Nolan M."/>
            <person name="Ohm R."/>
            <person name="Pangilinan J."/>
            <person name="Pereira M."/>
            <person name="Perotto S."/>
            <person name="Peter M."/>
            <person name="Riley R."/>
            <person name="Sitrit Y."/>
            <person name="Stielow B."/>
            <person name="Szollosi G."/>
            <person name="Zifcakova L."/>
            <person name="Stursova M."/>
            <person name="Spatafora J.W."/>
            <person name="Tedersoo L."/>
            <person name="Vaario L.-M."/>
            <person name="Yamada A."/>
            <person name="Yan M."/>
            <person name="Wang P."/>
            <person name="Xu J."/>
            <person name="Bruns T."/>
            <person name="Baldrian P."/>
            <person name="Vilgalys R."/>
            <person name="Henrissat B."/>
            <person name="Grigoriev I.V."/>
            <person name="Hibbett D."/>
            <person name="Nagy L.G."/>
            <person name="Martin F.M."/>
        </authorList>
    </citation>
    <scope>NUCLEOTIDE SEQUENCE</scope>
    <source>
        <strain evidence="1">P2</strain>
    </source>
</reference>
<feature type="non-terminal residue" evidence="1">
    <location>
        <position position="217"/>
    </location>
</feature>
<keyword evidence="2" id="KW-1185">Reference proteome</keyword>
<dbReference type="Proteomes" id="UP000886501">
    <property type="component" value="Unassembled WGS sequence"/>
</dbReference>
<proteinExistence type="predicted"/>
<dbReference type="EMBL" id="MU118488">
    <property type="protein sequence ID" value="KAF9642419.1"/>
    <property type="molecule type" value="Genomic_DNA"/>
</dbReference>
<accession>A0ACB6YYT0</accession>
<comment type="caution">
    <text evidence="1">The sequence shown here is derived from an EMBL/GenBank/DDBJ whole genome shotgun (WGS) entry which is preliminary data.</text>
</comment>
<protein>
    <submittedName>
        <fullName evidence="1">Uncharacterized protein</fullName>
    </submittedName>
</protein>
<gene>
    <name evidence="1" type="ORF">BDM02DRAFT_3133100</name>
</gene>
<name>A0ACB6YYT0_THEGA</name>
<evidence type="ECO:0000313" key="1">
    <source>
        <dbReference type="EMBL" id="KAF9642419.1"/>
    </source>
</evidence>